<evidence type="ECO:0000259" key="5">
    <source>
        <dbReference type="PROSITE" id="PS01124"/>
    </source>
</evidence>
<accession>A0ABM9CEU4</accession>
<evidence type="ECO:0000256" key="1">
    <source>
        <dbReference type="ARBA" id="ARBA00023015"/>
    </source>
</evidence>
<dbReference type="Gene3D" id="1.10.10.60">
    <property type="entry name" value="Homeodomain-like"/>
    <property type="match status" value="2"/>
</dbReference>
<dbReference type="Pfam" id="PF12833">
    <property type="entry name" value="HTH_18"/>
    <property type="match status" value="1"/>
</dbReference>
<evidence type="ECO:0000256" key="4">
    <source>
        <dbReference type="PROSITE-ProRule" id="PRU00169"/>
    </source>
</evidence>
<dbReference type="CDD" id="cd17536">
    <property type="entry name" value="REC_YesN-like"/>
    <property type="match status" value="1"/>
</dbReference>
<dbReference type="SMART" id="SM00448">
    <property type="entry name" value="REC"/>
    <property type="match status" value="1"/>
</dbReference>
<feature type="domain" description="HTH araC/xylS-type" evidence="5">
    <location>
        <begin position="412"/>
        <end position="510"/>
    </location>
</feature>
<dbReference type="SUPFAM" id="SSF52172">
    <property type="entry name" value="CheY-like"/>
    <property type="match status" value="1"/>
</dbReference>
<dbReference type="SUPFAM" id="SSF46689">
    <property type="entry name" value="Homeodomain-like"/>
    <property type="match status" value="2"/>
</dbReference>
<evidence type="ECO:0000256" key="2">
    <source>
        <dbReference type="ARBA" id="ARBA00023125"/>
    </source>
</evidence>
<evidence type="ECO:0000256" key="3">
    <source>
        <dbReference type="ARBA" id="ARBA00023163"/>
    </source>
</evidence>
<dbReference type="PRINTS" id="PR00032">
    <property type="entry name" value="HTHARAC"/>
</dbReference>
<dbReference type="InterPro" id="IPR001789">
    <property type="entry name" value="Sig_transdc_resp-reg_receiver"/>
</dbReference>
<comment type="caution">
    <text evidence="7">The sequence shown here is derived from an EMBL/GenBank/DDBJ whole genome shotgun (WGS) entry which is preliminary data.</text>
</comment>
<reference evidence="7" key="1">
    <citation type="submission" date="2022-01" db="EMBL/GenBank/DDBJ databases">
        <authorList>
            <person name="Criscuolo A."/>
        </authorList>
    </citation>
    <scope>NUCLEOTIDE SEQUENCE</scope>
    <source>
        <strain evidence="7">CIP111891</strain>
    </source>
</reference>
<evidence type="ECO:0000313" key="8">
    <source>
        <dbReference type="Proteomes" id="UP000838821"/>
    </source>
</evidence>
<dbReference type="PROSITE" id="PS01124">
    <property type="entry name" value="HTH_ARAC_FAMILY_2"/>
    <property type="match status" value="1"/>
</dbReference>
<dbReference type="EMBL" id="CAKMMW010000010">
    <property type="protein sequence ID" value="CAH1210857.1"/>
    <property type="molecule type" value="Genomic_DNA"/>
</dbReference>
<sequence>MYSILLVDDEKMELEMLAEYVRWGDMGIRVAGTAKNGREALQRMEELRPDIILTDVRMPIMDGLEFSRRAKQINRNVQVVFLSGHDEFHYIKAALSVEAIGYLLKPLDMGELQLLMEKVKQKCEEFRISSQTSEVLKESYLRELVQENNPLVRSQWIEKLVLLPSSIPSIGLFQMIYLTIDPVSHYGVELVTQIRNFAQAEIPRSFLCQMKEGTFVLLCHKQDTAPLELYHAAEQLIRYINDSHNAVISIGVSDVRMGLDSLYELYTGAKRANESKFYYGLGTCTRADQAVEPVYKEVNPEQAIASLCHAISHLQEAAASSVIQDFFNELRTSKVDRDLVCSSSLRLITAIEQHFTNIIGGDSVNAMYVDDWKGIANYSTINEIENHILGVCHAILSLMKEKDKDKNLHIIHQITSLIDNSFSRQLTIEDLAKQVYLSPNYVRTLFKEKTGETILEYLTRIRIHHAAELLKDKSKKIHEIATSVGYENVSYFCSVFQKFKGTTPNEYRKKLL</sequence>
<dbReference type="SMART" id="SM00342">
    <property type="entry name" value="HTH_ARAC"/>
    <property type="match status" value="1"/>
</dbReference>
<feature type="modified residue" description="4-aspartylphosphate" evidence="4">
    <location>
        <position position="55"/>
    </location>
</feature>
<dbReference type="InterPro" id="IPR041522">
    <property type="entry name" value="CdaR_GGDEF"/>
</dbReference>
<protein>
    <submittedName>
        <fullName evidence="7">HTH-type transcriptional activator RhaR</fullName>
    </submittedName>
</protein>
<dbReference type="PANTHER" id="PTHR43280">
    <property type="entry name" value="ARAC-FAMILY TRANSCRIPTIONAL REGULATOR"/>
    <property type="match status" value="1"/>
</dbReference>
<dbReference type="InterPro" id="IPR009057">
    <property type="entry name" value="Homeodomain-like_sf"/>
</dbReference>
<dbReference type="InterPro" id="IPR018062">
    <property type="entry name" value="HTH_AraC-typ_CS"/>
</dbReference>
<keyword evidence="2" id="KW-0238">DNA-binding</keyword>
<dbReference type="InterPro" id="IPR011006">
    <property type="entry name" value="CheY-like_superfamily"/>
</dbReference>
<keyword evidence="3" id="KW-0804">Transcription</keyword>
<dbReference type="Proteomes" id="UP000838821">
    <property type="component" value="Unassembled WGS sequence"/>
</dbReference>
<dbReference type="Pfam" id="PF17853">
    <property type="entry name" value="GGDEF_2"/>
    <property type="match status" value="1"/>
</dbReference>
<dbReference type="PROSITE" id="PS00041">
    <property type="entry name" value="HTH_ARAC_FAMILY_1"/>
    <property type="match status" value="1"/>
</dbReference>
<proteinExistence type="predicted"/>
<dbReference type="PANTHER" id="PTHR43280:SF10">
    <property type="entry name" value="REGULATORY PROTEIN POCR"/>
    <property type="match status" value="1"/>
</dbReference>
<keyword evidence="4" id="KW-0597">Phosphoprotein</keyword>
<feature type="domain" description="Response regulatory" evidence="6">
    <location>
        <begin position="3"/>
        <end position="120"/>
    </location>
</feature>
<dbReference type="Pfam" id="PF00072">
    <property type="entry name" value="Response_reg"/>
    <property type="match status" value="1"/>
</dbReference>
<name>A0ABM9CEU4_9BACL</name>
<organism evidence="7 8">
    <name type="scientific">Paenibacillus allorhizoplanae</name>
    <dbReference type="NCBI Taxonomy" id="2905648"/>
    <lineage>
        <taxon>Bacteria</taxon>
        <taxon>Bacillati</taxon>
        <taxon>Bacillota</taxon>
        <taxon>Bacilli</taxon>
        <taxon>Bacillales</taxon>
        <taxon>Paenibacillaceae</taxon>
        <taxon>Paenibacillus</taxon>
    </lineage>
</organism>
<evidence type="ECO:0000313" key="7">
    <source>
        <dbReference type="EMBL" id="CAH1210857.1"/>
    </source>
</evidence>
<dbReference type="PROSITE" id="PS50110">
    <property type="entry name" value="RESPONSE_REGULATORY"/>
    <property type="match status" value="1"/>
</dbReference>
<dbReference type="RefSeq" id="WP_236289269.1">
    <property type="nucleotide sequence ID" value="NZ_CAKMMW010000010.1"/>
</dbReference>
<dbReference type="InterPro" id="IPR020449">
    <property type="entry name" value="Tscrpt_reg_AraC-type_HTH"/>
</dbReference>
<gene>
    <name evidence="7" type="primary">rhaR_52</name>
    <name evidence="7" type="ORF">PAECIP111891_03610</name>
</gene>
<dbReference type="InterPro" id="IPR018060">
    <property type="entry name" value="HTH_AraC"/>
</dbReference>
<evidence type="ECO:0000259" key="6">
    <source>
        <dbReference type="PROSITE" id="PS50110"/>
    </source>
</evidence>
<keyword evidence="8" id="KW-1185">Reference proteome</keyword>
<keyword evidence="1" id="KW-0805">Transcription regulation</keyword>
<dbReference type="Gene3D" id="3.40.50.2300">
    <property type="match status" value="1"/>
</dbReference>